<comment type="caution">
    <text evidence="1">The sequence shown here is derived from an EMBL/GenBank/DDBJ whole genome shotgun (WGS) entry which is preliminary data.</text>
</comment>
<dbReference type="EMBL" id="PSZO01000057">
    <property type="protein sequence ID" value="TCG10365.1"/>
    <property type="molecule type" value="Genomic_DNA"/>
</dbReference>
<name>A0A4R0XN43_9MOLU</name>
<sequence length="254" mass="30000">MDKSLIIVKIPVQYIQKSKGQKLDLFAYYPFYNGVFYEAIHWEIVDGVLSDAHKNNKSEKQKKIKHEKDEVLAKCFQESHEDGERKIYTFNKDAKEMCNFNGEWKPRSAISIARLLAGSNQNREAPLRINSECLFKNRKVAKLLDKPFKLDESKLEEKIIKKNTMELDAFIKDMESKKTNQKYLKWLVENYEKNNASCSIFTKLEEEEEGDFSRDLEFFKKIGGDTKIDIISKFEEEMGEEYNSYFESNNEYKR</sequence>
<keyword evidence="2" id="KW-1185">Reference proteome</keyword>
<evidence type="ECO:0000313" key="1">
    <source>
        <dbReference type="EMBL" id="TCG10365.1"/>
    </source>
</evidence>
<reference evidence="1 2" key="1">
    <citation type="submission" date="2018-02" db="EMBL/GenBank/DDBJ databases">
        <title>Mycoplasma marinum and Mycoplasma todarodis sp. nov., moderately halophilic and psychrotolerant mycoplasmas isolated from cephalopods.</title>
        <authorList>
            <person name="Viver T."/>
        </authorList>
    </citation>
    <scope>NUCLEOTIDE SEQUENCE [LARGE SCALE GENOMIC DNA]</scope>
    <source>
        <strain evidence="1 2">PE</strain>
    </source>
</reference>
<dbReference type="Proteomes" id="UP000294192">
    <property type="component" value="Unassembled WGS sequence"/>
</dbReference>
<dbReference type="RefSeq" id="WP_131599611.1">
    <property type="nucleotide sequence ID" value="NZ_PSZO01000057.1"/>
</dbReference>
<feature type="non-terminal residue" evidence="1">
    <location>
        <position position="254"/>
    </location>
</feature>
<proteinExistence type="predicted"/>
<accession>A0A4R0XN43</accession>
<evidence type="ECO:0000313" key="2">
    <source>
        <dbReference type="Proteomes" id="UP000294192"/>
    </source>
</evidence>
<dbReference type="AlphaFoldDB" id="A0A4R0XN43"/>
<protein>
    <submittedName>
        <fullName evidence="1">Uncharacterized protein</fullName>
    </submittedName>
</protein>
<gene>
    <name evidence="1" type="ORF">C4B24_04740</name>
</gene>
<organism evidence="1 2">
    <name type="scientific">Mycoplasma marinum</name>
    <dbReference type="NCBI Taxonomy" id="1937190"/>
    <lineage>
        <taxon>Bacteria</taxon>
        <taxon>Bacillati</taxon>
        <taxon>Mycoplasmatota</taxon>
        <taxon>Mollicutes</taxon>
        <taxon>Mycoplasmataceae</taxon>
        <taxon>Mycoplasma</taxon>
    </lineage>
</organism>